<name>A0A8S9MI15_BRACR</name>
<feature type="non-terminal residue" evidence="4">
    <location>
        <position position="1"/>
    </location>
</feature>
<dbReference type="Pfam" id="PF04059">
    <property type="entry name" value="RRM_2"/>
    <property type="match status" value="1"/>
</dbReference>
<evidence type="ECO:0000313" key="5">
    <source>
        <dbReference type="Proteomes" id="UP000712281"/>
    </source>
</evidence>
<comment type="caution">
    <text evidence="4">The sequence shown here is derived from an EMBL/GenBank/DDBJ whole genome shotgun (WGS) entry which is preliminary data.</text>
</comment>
<gene>
    <name evidence="4" type="ORF">F2Q68_00039603</name>
    <name evidence="3" type="ORF">F2Q70_00038916</name>
</gene>
<dbReference type="EMBL" id="QGKY02000190">
    <property type="protein sequence ID" value="KAF2590957.1"/>
    <property type="molecule type" value="Genomic_DNA"/>
</dbReference>
<dbReference type="EMBL" id="QGKW02000007">
    <property type="protein sequence ID" value="KAF2618117.1"/>
    <property type="molecule type" value="Genomic_DNA"/>
</dbReference>
<dbReference type="InterPro" id="IPR007201">
    <property type="entry name" value="Mei2-like_Rrm_C"/>
</dbReference>
<feature type="compositionally biased region" description="Basic and acidic residues" evidence="1">
    <location>
        <begin position="73"/>
        <end position="88"/>
    </location>
</feature>
<organism evidence="4 5">
    <name type="scientific">Brassica cretica</name>
    <name type="common">Mustard</name>
    <dbReference type="NCBI Taxonomy" id="69181"/>
    <lineage>
        <taxon>Eukaryota</taxon>
        <taxon>Viridiplantae</taxon>
        <taxon>Streptophyta</taxon>
        <taxon>Embryophyta</taxon>
        <taxon>Tracheophyta</taxon>
        <taxon>Spermatophyta</taxon>
        <taxon>Magnoliopsida</taxon>
        <taxon>eudicotyledons</taxon>
        <taxon>Gunneridae</taxon>
        <taxon>Pentapetalae</taxon>
        <taxon>rosids</taxon>
        <taxon>malvids</taxon>
        <taxon>Brassicales</taxon>
        <taxon>Brassicaceae</taxon>
        <taxon>Brassiceae</taxon>
        <taxon>Brassica</taxon>
    </lineage>
</organism>
<proteinExistence type="predicted"/>
<dbReference type="AlphaFoldDB" id="A0A8S9MI15"/>
<feature type="region of interest" description="Disordered" evidence="1">
    <location>
        <begin position="62"/>
        <end position="90"/>
    </location>
</feature>
<accession>A0A8S9MI15</accession>
<reference evidence="4" key="1">
    <citation type="submission" date="2019-12" db="EMBL/GenBank/DDBJ databases">
        <title>Genome sequencing and annotation of Brassica cretica.</title>
        <authorList>
            <person name="Studholme D.J."/>
            <person name="Sarris P.F."/>
        </authorList>
    </citation>
    <scope>NUCLEOTIDE SEQUENCE</scope>
    <source>
        <strain evidence="4">PFS-001/15</strain>
        <strain evidence="3">PFS-102/07</strain>
        <tissue evidence="4">Leaf</tissue>
    </source>
</reference>
<protein>
    <recommendedName>
        <fullName evidence="2">Mei2-like C-terminal RNA recognition motif domain-containing protein</fullName>
    </recommendedName>
</protein>
<evidence type="ECO:0000313" key="3">
    <source>
        <dbReference type="EMBL" id="KAF2590957.1"/>
    </source>
</evidence>
<dbReference type="Proteomes" id="UP000712281">
    <property type="component" value="Unassembled WGS sequence"/>
</dbReference>
<evidence type="ECO:0000259" key="2">
    <source>
        <dbReference type="Pfam" id="PF04059"/>
    </source>
</evidence>
<sequence>MAPPLNPKAPEFYPKNRAQELSQKPKFLSFTTFSVKPGKLSRPKCLPPRLLKQKVWVPKNRNFLPRKPLPPPKKAELKSPHSPQEDTLKSLSGDKTSVMIRNIPNMFGSVFNLKILLCNMYLCYCECLKDVFVFCLLFGRRKDLLRILNIHCRRENKVQQQIPSSYDFLYLPMDFVKHANLGYAFVNFTSSVAAERFRREYDNFLWVGFGYKKICEISEAKYQGKEEYTQHFKDSRFPCHTDHYLPVILSPPSDGFTCYSLATLGYRVSTRGGGTGRRIQ</sequence>
<evidence type="ECO:0000256" key="1">
    <source>
        <dbReference type="SAM" id="MobiDB-lite"/>
    </source>
</evidence>
<feature type="domain" description="Mei2-like C-terminal RNA recognition motif" evidence="2">
    <location>
        <begin position="158"/>
        <end position="233"/>
    </location>
</feature>
<evidence type="ECO:0000313" key="4">
    <source>
        <dbReference type="EMBL" id="KAF2618117.1"/>
    </source>
</evidence>